<keyword evidence="6" id="KW-0732">Signal</keyword>
<evidence type="ECO:0000313" key="9">
    <source>
        <dbReference type="EMBL" id="KFG40312.1"/>
    </source>
</evidence>
<evidence type="ECO:0000256" key="1">
    <source>
        <dbReference type="ARBA" id="ARBA00022741"/>
    </source>
</evidence>
<evidence type="ECO:0000256" key="6">
    <source>
        <dbReference type="SAM" id="SignalP"/>
    </source>
</evidence>
<feature type="domain" description="Helicase ATP-binding" evidence="7">
    <location>
        <begin position="1228"/>
        <end position="1472"/>
    </location>
</feature>
<feature type="chain" id="PRO_5001808858" evidence="6">
    <location>
        <begin position="23"/>
        <end position="1841"/>
    </location>
</feature>
<evidence type="ECO:0000313" key="10">
    <source>
        <dbReference type="Proteomes" id="UP000028838"/>
    </source>
</evidence>
<keyword evidence="4" id="KW-0067">ATP-binding</keyword>
<feature type="region of interest" description="Disordered" evidence="5">
    <location>
        <begin position="554"/>
        <end position="580"/>
    </location>
</feature>
<dbReference type="GO" id="GO:0016787">
    <property type="term" value="F:hydrolase activity"/>
    <property type="evidence" value="ECO:0007669"/>
    <property type="project" value="UniProtKB-KW"/>
</dbReference>
<dbReference type="InterPro" id="IPR001650">
    <property type="entry name" value="Helicase_C-like"/>
</dbReference>
<proteinExistence type="predicted"/>
<feature type="compositionally biased region" description="Basic and acidic residues" evidence="5">
    <location>
        <begin position="722"/>
        <end position="737"/>
    </location>
</feature>
<dbReference type="Gene3D" id="3.40.50.300">
    <property type="entry name" value="P-loop containing nucleotide triphosphate hydrolases"/>
    <property type="match status" value="2"/>
</dbReference>
<dbReference type="InterPro" id="IPR050079">
    <property type="entry name" value="DEAD_box_RNA_helicase"/>
</dbReference>
<feature type="compositionally biased region" description="Low complexity" evidence="5">
    <location>
        <begin position="447"/>
        <end position="457"/>
    </location>
</feature>
<evidence type="ECO:0000259" key="8">
    <source>
        <dbReference type="PROSITE" id="PS51194"/>
    </source>
</evidence>
<dbReference type="Pfam" id="PF00271">
    <property type="entry name" value="Helicase_C"/>
    <property type="match status" value="1"/>
</dbReference>
<protein>
    <submittedName>
        <fullName evidence="9">DEAD/DEAH box helicase domain-containing protein</fullName>
    </submittedName>
</protein>
<dbReference type="SUPFAM" id="SSF52540">
    <property type="entry name" value="P-loop containing nucleoside triphosphate hydrolases"/>
    <property type="match status" value="1"/>
</dbReference>
<keyword evidence="3 9" id="KW-0347">Helicase</keyword>
<comment type="caution">
    <text evidence="9">The sequence shown here is derived from an EMBL/GenBank/DDBJ whole genome shotgun (WGS) entry which is preliminary data.</text>
</comment>
<evidence type="ECO:0000259" key="7">
    <source>
        <dbReference type="PROSITE" id="PS51192"/>
    </source>
</evidence>
<keyword evidence="2" id="KW-0378">Hydrolase</keyword>
<dbReference type="SMART" id="SM00487">
    <property type="entry name" value="DEXDc"/>
    <property type="match status" value="1"/>
</dbReference>
<reference evidence="9 10" key="1">
    <citation type="submission" date="2014-07" db="EMBL/GenBank/DDBJ databases">
        <authorList>
            <person name="Sibley D."/>
            <person name="Venepally P."/>
            <person name="Karamycheva S."/>
            <person name="Hadjithomas M."/>
            <person name="Khan A."/>
            <person name="Brunk B."/>
            <person name="Roos D."/>
            <person name="Caler E."/>
            <person name="Lorenzi H."/>
        </authorList>
    </citation>
    <scope>NUCLEOTIDE SEQUENCE [LARGE SCALE GENOMIC DNA]</scope>
    <source>
        <strain evidence="9 10">FOU</strain>
    </source>
</reference>
<dbReference type="PROSITE" id="PS51194">
    <property type="entry name" value="HELICASE_CTER"/>
    <property type="match status" value="1"/>
</dbReference>
<feature type="region of interest" description="Disordered" evidence="5">
    <location>
        <begin position="441"/>
        <end position="522"/>
    </location>
</feature>
<feature type="compositionally biased region" description="Basic and acidic residues" evidence="5">
    <location>
        <begin position="981"/>
        <end position="991"/>
    </location>
</feature>
<feature type="compositionally biased region" description="Basic and acidic residues" evidence="5">
    <location>
        <begin position="1476"/>
        <end position="1497"/>
    </location>
</feature>
<dbReference type="Proteomes" id="UP000028838">
    <property type="component" value="Unassembled WGS sequence"/>
</dbReference>
<name>A0A086K7E4_TOXGO</name>
<dbReference type="SMART" id="SM00490">
    <property type="entry name" value="HELICc"/>
    <property type="match status" value="1"/>
</dbReference>
<feature type="signal peptide" evidence="6">
    <location>
        <begin position="1"/>
        <end position="22"/>
    </location>
</feature>
<dbReference type="OrthoDB" id="10256233at2759"/>
<feature type="compositionally biased region" description="Basic and acidic residues" evidence="5">
    <location>
        <begin position="962"/>
        <end position="974"/>
    </location>
</feature>
<evidence type="ECO:0000256" key="4">
    <source>
        <dbReference type="ARBA" id="ARBA00022840"/>
    </source>
</evidence>
<gene>
    <name evidence="9" type="ORF">TGFOU_260450</name>
</gene>
<feature type="compositionally biased region" description="Low complexity" evidence="5">
    <location>
        <begin position="1127"/>
        <end position="1138"/>
    </location>
</feature>
<dbReference type="InterPro" id="IPR011545">
    <property type="entry name" value="DEAD/DEAH_box_helicase_dom"/>
</dbReference>
<dbReference type="PROSITE" id="PS51192">
    <property type="entry name" value="HELICASE_ATP_BIND_1"/>
    <property type="match status" value="1"/>
</dbReference>
<organism evidence="9 10">
    <name type="scientific">Toxoplasma gondii FOU</name>
    <dbReference type="NCBI Taxonomy" id="943167"/>
    <lineage>
        <taxon>Eukaryota</taxon>
        <taxon>Sar</taxon>
        <taxon>Alveolata</taxon>
        <taxon>Apicomplexa</taxon>
        <taxon>Conoidasida</taxon>
        <taxon>Coccidia</taxon>
        <taxon>Eucoccidiorida</taxon>
        <taxon>Eimeriorina</taxon>
        <taxon>Sarcocystidae</taxon>
        <taxon>Toxoplasma</taxon>
    </lineage>
</organism>
<dbReference type="GO" id="GO:0003676">
    <property type="term" value="F:nucleic acid binding"/>
    <property type="evidence" value="ECO:0007669"/>
    <property type="project" value="InterPro"/>
</dbReference>
<evidence type="ECO:0000256" key="2">
    <source>
        <dbReference type="ARBA" id="ARBA00022801"/>
    </source>
</evidence>
<evidence type="ECO:0000256" key="5">
    <source>
        <dbReference type="SAM" id="MobiDB-lite"/>
    </source>
</evidence>
<feature type="region of interest" description="Disordered" evidence="5">
    <location>
        <begin position="704"/>
        <end position="766"/>
    </location>
</feature>
<accession>A0A086K7E4</accession>
<dbReference type="CDD" id="cd18787">
    <property type="entry name" value="SF2_C_DEAD"/>
    <property type="match status" value="1"/>
</dbReference>
<feature type="compositionally biased region" description="Low complexity" evidence="5">
    <location>
        <begin position="498"/>
        <end position="509"/>
    </location>
</feature>
<dbReference type="EMBL" id="AEYH02002340">
    <property type="protein sequence ID" value="KFG40312.1"/>
    <property type="molecule type" value="Genomic_DNA"/>
</dbReference>
<feature type="compositionally biased region" description="Basic and acidic residues" evidence="5">
    <location>
        <begin position="1011"/>
        <end position="1024"/>
    </location>
</feature>
<keyword evidence="1" id="KW-0547">Nucleotide-binding</keyword>
<dbReference type="GO" id="GO:0005829">
    <property type="term" value="C:cytosol"/>
    <property type="evidence" value="ECO:0007669"/>
    <property type="project" value="TreeGrafter"/>
</dbReference>
<feature type="region of interest" description="Disordered" evidence="5">
    <location>
        <begin position="323"/>
        <end position="384"/>
    </location>
</feature>
<dbReference type="GO" id="GO:0005524">
    <property type="term" value="F:ATP binding"/>
    <property type="evidence" value="ECO:0007669"/>
    <property type="project" value="UniProtKB-KW"/>
</dbReference>
<dbReference type="Pfam" id="PF00270">
    <property type="entry name" value="DEAD"/>
    <property type="match status" value="2"/>
</dbReference>
<sequence>MVGLQLLPLLLAVFFCGTNAAARVIFHAGSRRGVPTHRQPTVDFAAFASFTSPTPLGSISYLRENFHFAFWSRIRETPAGNADPHAFTSHGQKPLCRTTQPTVADCWIFSLSAPSSVSPLFSLPFAFLHCFPHAKPRNLSQKGQKSGFSVSQESVSTTTPFPQSAVLAPSPPPVSLSFFSLRDLCRLKFESRLRVHPESLISSRVSSFSSFSGSFVPSHFWCQDLIPKALCTRLDCPPRASFARRPMHHAKIAREVRHFAQRLLLQDGRGASAAKKAFISRPSTGFCGTFQSPQIAQTDEVSPSRLGCRENDRSTALFGCGEEVQDAHGDSGGAREPSAESDSVSVSSRVDHHHGYGDAFGTAACGERTDSSDDETASSELASHGDDVGCDAAFLLKKAEELPRDEIEGLIQHLRENLPHLFAPVHAQFVDEIHRRLTADEKTRGLGSEAPSAAASDSETDAGEAWREAEVSQFASEDEVANDAAASIGRQSGKYQEDAAGASDVASDAEAQEERSPEAQVSDSLFDDLSIYSGEELHLILRLLLCEAEKVDRTEATGTSTLSAPESALAPTPRRDLSVLPWETEGTEDANSYSSVSSIPLAELLASRESIDNLTDIPRYKIVEFLEKLSPFVAALPFDDFLNAPSAFTTEQLRDLVGLALARMQQGVYTAQDPLVVRRLGKWRARREKYAASKKKELLREEQETLGGDAQRCGADRAGVLTEDRQTLEQSKGDSLKARQGGASEKTSAKYSSGRHHSEKGGEETRNAFRGLDLSLPSGTLDPSKLHDLSLSMSRGVYGVKTLPRASGNPDGSSLGAEDMHTIDGEEIDVADLEDEAQIDGTSQEDSSPRSGSAAILGVADQAEVEGMNAEELTLAGTDACEMGVTTLRTILASDENAPYRPRRLRTKADVEALSWRELRDAYTELSRRAQGDEKTDIVQGRKKIVKEVDVDEGSTPGGLRSRSDHTRANEKKNARQRGRQHAEETERGPPEDSPTPANPLAASTWSFDPISEKDWTPESLEEERLRKGRDAAAAAGGCLQYVVAHLKRAEALAKRVPPASRNDESRSPDHLKSVFVAENEDEVRPQAQADSQVKTNVGGEDEDRTPDLHSPSSTPASSGFLETSTSPADTDALPLALSPPSLNTEFNVFQDNVSAPLAANSLAAPPVSKHLPPPSPALSSLPPSFLAFRRLGLSPSVAAAASAFLGASASPSPVQEAAIPRTLRFMNAEDGPRGALVLGAQTGSGKTLAYLLPLVHHLKREEEREKESRAWASRRSRGPCMSETLLASQTAAVESSSACATFIPSRGEEFDEEALSDEALRAFDQKEAGRPRALILTPTWELADQVARTLKALSASSLFGAGPDESWLAVSRDLHKTMPGQETHATRAEPQHFDAPRLSVLTLAGDSSLGLHRQQLRERTRLDVVVGTPPRILKLVEWGLLKLGDLRFVVIDEADAMLLSEGFDAEIREILEKVSPKQRLSDSPDSRRSPEMHGQGRNDGGNSALSRPYRRGKDTNGFGSENAFSRFNGALEIPVIAAAATVSSRLERALESLTGGPVGLVQASGIHVPPESVRHEMIDLGGRDKLDVLREVLRSHEGVRAARKVLVFTNSIQACRACEFAAKDTLARTSGGSGKVLSCHGSMPPATRKIHFSRFANGVCKFLVCTDLASRGLDLPAVDAVILFDFPLSPVAYIHRAGRTGRMGRKGLVVSFVTKKDQVLATAIQRALEKGTASLAELSSDKADYQKGGRLHFLSQAGGYNVKERKLSEPYRAASKTRRAGWKPPKSAAWHQERAERIRRRRQKQKAEKDYRQGQEKKKKEEQRQRSKRGAVIAAAKRKP</sequence>
<dbReference type="InterPro" id="IPR014001">
    <property type="entry name" value="Helicase_ATP-bd"/>
</dbReference>
<feature type="region of interest" description="Disordered" evidence="5">
    <location>
        <begin position="1476"/>
        <end position="1513"/>
    </location>
</feature>
<feature type="domain" description="Helicase C-terminal" evidence="8">
    <location>
        <begin position="1589"/>
        <end position="1747"/>
    </location>
</feature>
<dbReference type="GO" id="GO:0003724">
    <property type="term" value="F:RNA helicase activity"/>
    <property type="evidence" value="ECO:0007669"/>
    <property type="project" value="TreeGrafter"/>
</dbReference>
<feature type="compositionally biased region" description="Basic and acidic residues" evidence="5">
    <location>
        <begin position="1806"/>
        <end position="1826"/>
    </location>
</feature>
<dbReference type="PANTHER" id="PTHR47959">
    <property type="entry name" value="ATP-DEPENDENT RNA HELICASE RHLE-RELATED"/>
    <property type="match status" value="1"/>
</dbReference>
<dbReference type="InterPro" id="IPR027417">
    <property type="entry name" value="P-loop_NTPase"/>
</dbReference>
<evidence type="ECO:0000256" key="3">
    <source>
        <dbReference type="ARBA" id="ARBA00022806"/>
    </source>
</evidence>
<dbReference type="PANTHER" id="PTHR47959:SF1">
    <property type="entry name" value="ATP-DEPENDENT RNA HELICASE DBPA"/>
    <property type="match status" value="1"/>
</dbReference>
<feature type="region of interest" description="Disordered" evidence="5">
    <location>
        <begin position="1080"/>
        <end position="1138"/>
    </location>
</feature>
<feature type="region of interest" description="Disordered" evidence="5">
    <location>
        <begin position="1770"/>
        <end position="1841"/>
    </location>
</feature>
<feature type="compositionally biased region" description="Polar residues" evidence="5">
    <location>
        <begin position="1111"/>
        <end position="1126"/>
    </location>
</feature>
<feature type="region of interest" description="Disordered" evidence="5">
    <location>
        <begin position="949"/>
        <end position="1024"/>
    </location>
</feature>
<dbReference type="VEuPathDB" id="ToxoDB:TGFOU_260450"/>